<dbReference type="InterPro" id="IPR050397">
    <property type="entry name" value="Env_Response_Regulators"/>
</dbReference>
<feature type="domain" description="HTH crp-type" evidence="5">
    <location>
        <begin position="174"/>
        <end position="247"/>
    </location>
</feature>
<proteinExistence type="predicted"/>
<dbReference type="GO" id="GO:0003700">
    <property type="term" value="F:DNA-binding transcription factor activity"/>
    <property type="evidence" value="ECO:0007669"/>
    <property type="project" value="TreeGrafter"/>
</dbReference>
<dbReference type="GO" id="GO:0005829">
    <property type="term" value="C:cytosol"/>
    <property type="evidence" value="ECO:0007669"/>
    <property type="project" value="TreeGrafter"/>
</dbReference>
<accession>Q1N677</accession>
<evidence type="ECO:0000256" key="2">
    <source>
        <dbReference type="ARBA" id="ARBA00023125"/>
    </source>
</evidence>
<dbReference type="PANTHER" id="PTHR24567">
    <property type="entry name" value="CRP FAMILY TRANSCRIPTIONAL REGULATORY PROTEIN"/>
    <property type="match status" value="1"/>
</dbReference>
<evidence type="ECO:0000256" key="3">
    <source>
        <dbReference type="ARBA" id="ARBA00023163"/>
    </source>
</evidence>
<dbReference type="AlphaFoldDB" id="Q1N677"/>
<keyword evidence="1" id="KW-0805">Transcription regulation</keyword>
<dbReference type="EMBL" id="AAQH01000001">
    <property type="protein sequence ID" value="EAT13715.1"/>
    <property type="molecule type" value="Genomic_DNA"/>
</dbReference>
<dbReference type="SUPFAM" id="SSF46785">
    <property type="entry name" value="Winged helix' DNA-binding domain"/>
    <property type="match status" value="1"/>
</dbReference>
<dbReference type="Gene3D" id="1.10.10.10">
    <property type="entry name" value="Winged helix-like DNA-binding domain superfamily/Winged helix DNA-binding domain"/>
    <property type="match status" value="1"/>
</dbReference>
<dbReference type="Pfam" id="PF13545">
    <property type="entry name" value="HTH_Crp_2"/>
    <property type="match status" value="1"/>
</dbReference>
<dbReference type="PRINTS" id="PR00034">
    <property type="entry name" value="HTHCRP"/>
</dbReference>
<reference evidence="6 7" key="1">
    <citation type="submission" date="2006-03" db="EMBL/GenBank/DDBJ databases">
        <authorList>
            <person name="Pinhassi J."/>
            <person name="Pedros-Alio C."/>
            <person name="Ferriera S."/>
            <person name="Johnson J."/>
            <person name="Kravitz S."/>
            <person name="Halpern A."/>
            <person name="Remington K."/>
            <person name="Beeson K."/>
            <person name="Tran B."/>
            <person name="Rogers Y.-H."/>
            <person name="Friedman R."/>
            <person name="Venter J.C."/>
        </authorList>
    </citation>
    <scope>NUCLEOTIDE SEQUENCE [LARGE SCALE GENOMIC DNA]</scope>
    <source>
        <strain evidence="6 7">RED65</strain>
    </source>
</reference>
<gene>
    <name evidence="6" type="ORF">RED65_09994</name>
</gene>
<dbReference type="SMART" id="SM00100">
    <property type="entry name" value="cNMP"/>
    <property type="match status" value="1"/>
</dbReference>
<keyword evidence="3" id="KW-0804">Transcription</keyword>
<dbReference type="InterPro" id="IPR036388">
    <property type="entry name" value="WH-like_DNA-bd_sf"/>
</dbReference>
<keyword evidence="7" id="KW-1185">Reference proteome</keyword>
<dbReference type="NCBIfam" id="NF008365">
    <property type="entry name" value="PRK11161.1"/>
    <property type="match status" value="1"/>
</dbReference>
<dbReference type="SMART" id="SM00419">
    <property type="entry name" value="HTH_CRP"/>
    <property type="match status" value="1"/>
</dbReference>
<dbReference type="InterPro" id="IPR014710">
    <property type="entry name" value="RmlC-like_jellyroll"/>
</dbReference>
<evidence type="ECO:0000313" key="6">
    <source>
        <dbReference type="EMBL" id="EAT13715.1"/>
    </source>
</evidence>
<dbReference type="PROSITE" id="PS51063">
    <property type="entry name" value="HTH_CRP_2"/>
    <property type="match status" value="1"/>
</dbReference>
<dbReference type="InterPro" id="IPR012318">
    <property type="entry name" value="HTH_CRP"/>
</dbReference>
<dbReference type="CDD" id="cd00092">
    <property type="entry name" value="HTH_CRP"/>
    <property type="match status" value="1"/>
</dbReference>
<feature type="domain" description="Cyclic nucleotide-binding" evidence="4">
    <location>
        <begin position="40"/>
        <end position="138"/>
    </location>
</feature>
<organism evidence="6 7">
    <name type="scientific">Bermanella marisrubri</name>
    <dbReference type="NCBI Taxonomy" id="207949"/>
    <lineage>
        <taxon>Bacteria</taxon>
        <taxon>Pseudomonadati</taxon>
        <taxon>Pseudomonadota</taxon>
        <taxon>Gammaproteobacteria</taxon>
        <taxon>Oceanospirillales</taxon>
        <taxon>Oceanospirillaceae</taxon>
        <taxon>Bermanella</taxon>
    </lineage>
</organism>
<dbReference type="CDD" id="cd00038">
    <property type="entry name" value="CAP_ED"/>
    <property type="match status" value="1"/>
</dbReference>
<dbReference type="GO" id="GO:0003677">
    <property type="term" value="F:DNA binding"/>
    <property type="evidence" value="ECO:0007669"/>
    <property type="project" value="UniProtKB-KW"/>
</dbReference>
<dbReference type="Pfam" id="PF00027">
    <property type="entry name" value="cNMP_binding"/>
    <property type="match status" value="1"/>
</dbReference>
<protein>
    <submittedName>
        <fullName evidence="6">Transcriptional regulator Anr</fullName>
    </submittedName>
</protein>
<dbReference type="InterPro" id="IPR018490">
    <property type="entry name" value="cNMP-bd_dom_sf"/>
</dbReference>
<name>Q1N677_9GAMM</name>
<dbReference type="PROSITE" id="PS50042">
    <property type="entry name" value="CNMP_BINDING_3"/>
    <property type="match status" value="1"/>
</dbReference>
<dbReference type="PANTHER" id="PTHR24567:SF75">
    <property type="entry name" value="FUMARATE AND NITRATE REDUCTION REGULATORY PROTEIN"/>
    <property type="match status" value="1"/>
</dbReference>
<comment type="caution">
    <text evidence="6">The sequence shown here is derived from an EMBL/GenBank/DDBJ whole genome shotgun (WGS) entry which is preliminary data.</text>
</comment>
<dbReference type="Proteomes" id="UP000004263">
    <property type="component" value="Unassembled WGS sequence"/>
</dbReference>
<dbReference type="Gene3D" id="2.60.120.10">
    <property type="entry name" value="Jelly Rolls"/>
    <property type="match status" value="1"/>
</dbReference>
<evidence type="ECO:0000256" key="1">
    <source>
        <dbReference type="ARBA" id="ARBA00023015"/>
    </source>
</evidence>
<dbReference type="STRING" id="207949.RED65_09994"/>
<dbReference type="FunFam" id="1.10.10.10:FF:000028">
    <property type="entry name" value="Fumarate/nitrate reduction transcriptional regulator Fnr"/>
    <property type="match status" value="1"/>
</dbReference>
<evidence type="ECO:0000313" key="7">
    <source>
        <dbReference type="Proteomes" id="UP000004263"/>
    </source>
</evidence>
<dbReference type="SUPFAM" id="SSF51206">
    <property type="entry name" value="cAMP-binding domain-like"/>
    <property type="match status" value="1"/>
</dbReference>
<dbReference type="FunFam" id="2.60.120.10:FF:000004">
    <property type="entry name" value="Fumarate/nitrate reduction transcriptional regulator Fnr"/>
    <property type="match status" value="1"/>
</dbReference>
<dbReference type="InterPro" id="IPR000595">
    <property type="entry name" value="cNMP-bd_dom"/>
</dbReference>
<sequence length="266" mass="29499">MHRAKIEGLFMAVDKNIISLAKSGAGKPHCSTCSLSSLCLPIALDNEDLDALDEIIKRGRPLQKGETLFKQGDDFKAVYAIRTGAIKSYTVAPSGEEQITGFHLASEIVGLSGYSEESYPLTAKALETTTVCELPLDKLDSLCDEIPGLRRQMMRNMSGEIRQDQQMMLQLSKKTADERLAYFLLDLSSRFERRGFSPKTFRLSMSRVDISNYLGLAVETVSRIFTRMQKSELISTEGKEVTLLDIHGLNKLAGNPDIKASCEHSI</sequence>
<dbReference type="InterPro" id="IPR036390">
    <property type="entry name" value="WH_DNA-bd_sf"/>
</dbReference>
<evidence type="ECO:0000259" key="4">
    <source>
        <dbReference type="PROSITE" id="PS50042"/>
    </source>
</evidence>
<dbReference type="HOGENOM" id="CLU_075053_0_2_6"/>
<keyword evidence="2" id="KW-0238">DNA-binding</keyword>
<evidence type="ECO:0000259" key="5">
    <source>
        <dbReference type="PROSITE" id="PS51063"/>
    </source>
</evidence>